<dbReference type="Proteomes" id="UP001054945">
    <property type="component" value="Unassembled WGS sequence"/>
</dbReference>
<dbReference type="InterPro" id="IPR036397">
    <property type="entry name" value="RNaseH_sf"/>
</dbReference>
<dbReference type="InterPro" id="IPR012337">
    <property type="entry name" value="RNaseH-like_sf"/>
</dbReference>
<organism evidence="2 3">
    <name type="scientific">Caerostris extrusa</name>
    <name type="common">Bark spider</name>
    <name type="synonym">Caerostris bankana</name>
    <dbReference type="NCBI Taxonomy" id="172846"/>
    <lineage>
        <taxon>Eukaryota</taxon>
        <taxon>Metazoa</taxon>
        <taxon>Ecdysozoa</taxon>
        <taxon>Arthropoda</taxon>
        <taxon>Chelicerata</taxon>
        <taxon>Arachnida</taxon>
        <taxon>Araneae</taxon>
        <taxon>Araneomorphae</taxon>
        <taxon>Entelegynae</taxon>
        <taxon>Araneoidea</taxon>
        <taxon>Araneidae</taxon>
        <taxon>Caerostris</taxon>
    </lineage>
</organism>
<sequence length="173" mass="19326">MDLSQIFLEIGCLHILQRDNGREFTAAVIQELTSLWSTYKIVNGRPGHPASQGSVERSNQDVEAMLRAWLNDNDTKITCCIVKHVTKEDLDLLLNQQDHDTILTTEHLPAASLENNNHDSTSKDLPASELIDYNTSISKDLSIVKSPNNNTSMSHNLSAADILPKKIFKFRGI</sequence>
<evidence type="ECO:0000259" key="1">
    <source>
        <dbReference type="PROSITE" id="PS50994"/>
    </source>
</evidence>
<protein>
    <submittedName>
        <fullName evidence="2">Integrase catalytic domain-containing protein</fullName>
    </submittedName>
</protein>
<reference evidence="2 3" key="1">
    <citation type="submission" date="2021-06" db="EMBL/GenBank/DDBJ databases">
        <title>Caerostris extrusa draft genome.</title>
        <authorList>
            <person name="Kono N."/>
            <person name="Arakawa K."/>
        </authorList>
    </citation>
    <scope>NUCLEOTIDE SEQUENCE [LARGE SCALE GENOMIC DNA]</scope>
</reference>
<dbReference type="GO" id="GO:0003676">
    <property type="term" value="F:nucleic acid binding"/>
    <property type="evidence" value="ECO:0007669"/>
    <property type="project" value="InterPro"/>
</dbReference>
<accession>A0AAV4WXZ6</accession>
<dbReference type="SUPFAM" id="SSF53098">
    <property type="entry name" value="Ribonuclease H-like"/>
    <property type="match status" value="1"/>
</dbReference>
<evidence type="ECO:0000313" key="3">
    <source>
        <dbReference type="Proteomes" id="UP001054945"/>
    </source>
</evidence>
<keyword evidence="3" id="KW-1185">Reference proteome</keyword>
<dbReference type="Gene3D" id="3.30.420.10">
    <property type="entry name" value="Ribonuclease H-like superfamily/Ribonuclease H"/>
    <property type="match status" value="1"/>
</dbReference>
<dbReference type="GO" id="GO:0015074">
    <property type="term" value="P:DNA integration"/>
    <property type="evidence" value="ECO:0007669"/>
    <property type="project" value="InterPro"/>
</dbReference>
<dbReference type="InterPro" id="IPR001584">
    <property type="entry name" value="Integrase_cat-core"/>
</dbReference>
<comment type="caution">
    <text evidence="2">The sequence shown here is derived from an EMBL/GenBank/DDBJ whole genome shotgun (WGS) entry which is preliminary data.</text>
</comment>
<proteinExistence type="predicted"/>
<gene>
    <name evidence="2" type="primary">evm_012805</name>
    <name evidence="2" type="ORF">CEXT_187471</name>
</gene>
<name>A0AAV4WXZ6_CAEEX</name>
<feature type="domain" description="Integrase catalytic" evidence="1">
    <location>
        <begin position="1"/>
        <end position="117"/>
    </location>
</feature>
<evidence type="ECO:0000313" key="2">
    <source>
        <dbReference type="EMBL" id="GIY86746.1"/>
    </source>
</evidence>
<dbReference type="EMBL" id="BPLR01016839">
    <property type="protein sequence ID" value="GIY86746.1"/>
    <property type="molecule type" value="Genomic_DNA"/>
</dbReference>
<dbReference type="AlphaFoldDB" id="A0AAV4WXZ6"/>
<dbReference type="PROSITE" id="PS50994">
    <property type="entry name" value="INTEGRASE"/>
    <property type="match status" value="1"/>
</dbReference>